<dbReference type="EMBL" id="NBII01000001">
    <property type="protein sequence ID" value="PAV23981.1"/>
    <property type="molecule type" value="Genomic_DNA"/>
</dbReference>
<dbReference type="AlphaFoldDB" id="A0A286UWQ1"/>
<dbReference type="STRING" id="2282107.A0A286UWQ1"/>
<dbReference type="Pfam" id="PF01137">
    <property type="entry name" value="RTC"/>
    <property type="match status" value="1"/>
</dbReference>
<organism evidence="7 8">
    <name type="scientific">Pyrrhoderma noxium</name>
    <dbReference type="NCBI Taxonomy" id="2282107"/>
    <lineage>
        <taxon>Eukaryota</taxon>
        <taxon>Fungi</taxon>
        <taxon>Dikarya</taxon>
        <taxon>Basidiomycota</taxon>
        <taxon>Agaricomycotina</taxon>
        <taxon>Agaricomycetes</taxon>
        <taxon>Hymenochaetales</taxon>
        <taxon>Hymenochaetaceae</taxon>
        <taxon>Pyrrhoderma</taxon>
    </lineage>
</organism>
<dbReference type="SUPFAM" id="SSF55205">
    <property type="entry name" value="EPT/RTPC-like"/>
    <property type="match status" value="1"/>
</dbReference>
<dbReference type="InterPro" id="IPR013791">
    <property type="entry name" value="RNA3'-term_phos_cycl_insert"/>
</dbReference>
<dbReference type="GO" id="GO:0000479">
    <property type="term" value="P:endonucleolytic cleavage of tricistronic rRNA transcript (SSU-rRNA, 5.8S rRNA, LSU-rRNA)"/>
    <property type="evidence" value="ECO:0007669"/>
    <property type="project" value="TreeGrafter"/>
</dbReference>
<dbReference type="Proteomes" id="UP000217199">
    <property type="component" value="Unassembled WGS sequence"/>
</dbReference>
<name>A0A286UWQ1_9AGAM</name>
<sequence>MTQAGSLLRFSGHNHFRHRLILSIISGKPVRIDKIRPEDKNPGLRDFEASFLRLLEKVTNGTIIEISYTGTSVLLKPGVISGGSVTHECPLSRSVGYFIEPLVMIAPFSKKPFNLTIRGITSDDRDLSVDLLRTVTLSHLQLFGIEDGLELRIKKRGSAPLGGGEVQFLCPIVKQLKTLNFIEPGKIKRIRGISHAVRVSPQISNRMIDAARSVLNRFIPDIYLYSDVYKGEDSGKSPGYALSLLAESSTGALHCAEAVSPPTGGVTPEDIALLASRALLSEIKGGGCVDTAHQVLVLLFMVLGSEDVGRCRMGAPSARTIQFLRDLREVFGTSFKIVKADSSDPESNDLIFSCLGTGYVNTNRSLA</sequence>
<dbReference type="CDD" id="cd00875">
    <property type="entry name" value="RNA_Cyclase_Class_I"/>
    <property type="match status" value="1"/>
</dbReference>
<dbReference type="InterPro" id="IPR013792">
    <property type="entry name" value="RNA3'P_cycl/enolpyr_Trfase_a/b"/>
</dbReference>
<accession>A0A286UWQ1</accession>
<reference evidence="7 8" key="1">
    <citation type="journal article" date="2017" name="Mol. Ecol.">
        <title>Comparative and population genomic landscape of Phellinus noxius: A hypervariable fungus causing root rot in trees.</title>
        <authorList>
            <person name="Chung C.L."/>
            <person name="Lee T.J."/>
            <person name="Akiba M."/>
            <person name="Lee H.H."/>
            <person name="Kuo T.H."/>
            <person name="Liu D."/>
            <person name="Ke H.M."/>
            <person name="Yokoi T."/>
            <person name="Roa M.B."/>
            <person name="Lu M.J."/>
            <person name="Chang Y.Y."/>
            <person name="Ann P.J."/>
            <person name="Tsai J.N."/>
            <person name="Chen C.Y."/>
            <person name="Tzean S.S."/>
            <person name="Ota Y."/>
            <person name="Hattori T."/>
            <person name="Sahashi N."/>
            <person name="Liou R.F."/>
            <person name="Kikuchi T."/>
            <person name="Tsai I.J."/>
        </authorList>
    </citation>
    <scope>NUCLEOTIDE SEQUENCE [LARGE SCALE GENOMIC DNA]</scope>
    <source>
        <strain evidence="7 8">FFPRI411160</strain>
    </source>
</reference>
<keyword evidence="8" id="KW-1185">Reference proteome</keyword>
<evidence type="ECO:0000256" key="2">
    <source>
        <dbReference type="ARBA" id="ARBA00007089"/>
    </source>
</evidence>
<evidence type="ECO:0000259" key="5">
    <source>
        <dbReference type="Pfam" id="PF01137"/>
    </source>
</evidence>
<feature type="domain" description="RNA 3'-terminal phosphate cyclase" evidence="5">
    <location>
        <begin position="9"/>
        <end position="337"/>
    </location>
</feature>
<evidence type="ECO:0000256" key="1">
    <source>
        <dbReference type="ARBA" id="ARBA00004604"/>
    </source>
</evidence>
<comment type="caution">
    <text evidence="7">The sequence shown here is derived from an EMBL/GenBank/DDBJ whole genome shotgun (WGS) entry which is preliminary data.</text>
</comment>
<feature type="domain" description="RNA 3'-terminal phosphate cyclase insert" evidence="6">
    <location>
        <begin position="183"/>
        <end position="284"/>
    </location>
</feature>
<comment type="similarity">
    <text evidence="2">Belongs to the RNA 3'-terminal cyclase family. Type 2 subfamily.</text>
</comment>
<evidence type="ECO:0000313" key="8">
    <source>
        <dbReference type="Proteomes" id="UP000217199"/>
    </source>
</evidence>
<dbReference type="InParanoid" id="A0A286UWQ1"/>
<dbReference type="PIRSF" id="PIRSF005378">
    <property type="entry name" value="RNA3'_term_phos_cycl_euk"/>
    <property type="match status" value="1"/>
</dbReference>
<dbReference type="FunFam" id="3.30.360.20:FF:000001">
    <property type="entry name" value="RNA terminal phosphate cyclase-like 1"/>
    <property type="match status" value="1"/>
</dbReference>
<dbReference type="Gene3D" id="3.30.360.20">
    <property type="entry name" value="RNA 3'-terminal phosphate cyclase, insert domain"/>
    <property type="match status" value="1"/>
</dbReference>
<comment type="subcellular location">
    <subcellularLocation>
        <location evidence="1">Nucleus</location>
        <location evidence="1">Nucleolus</location>
    </subcellularLocation>
</comment>
<gene>
    <name evidence="7" type="ORF">PNOK_0104900</name>
</gene>
<evidence type="ECO:0000313" key="7">
    <source>
        <dbReference type="EMBL" id="PAV23981.1"/>
    </source>
</evidence>
<dbReference type="InterPro" id="IPR016443">
    <property type="entry name" value="RNA3'_term_phos_cyc_type_2"/>
</dbReference>
<dbReference type="PANTHER" id="PTHR11096:SF1">
    <property type="entry name" value="RNA 3'-TERMINAL PHOSPHATE CYCLASE-LIKE PROTEIN"/>
    <property type="match status" value="1"/>
</dbReference>
<protein>
    <submittedName>
        <fullName evidence="7">18S rRNA biogenesis</fullName>
    </submittedName>
</protein>
<evidence type="ECO:0000256" key="4">
    <source>
        <dbReference type="ARBA" id="ARBA00023242"/>
    </source>
</evidence>
<proteinExistence type="inferred from homology"/>
<dbReference type="InterPro" id="IPR023797">
    <property type="entry name" value="RNA3'_phos_cyclase_dom"/>
</dbReference>
<dbReference type="PANTHER" id="PTHR11096">
    <property type="entry name" value="RNA 3' TERMINAL PHOSPHATE CYCLASE"/>
    <property type="match status" value="1"/>
</dbReference>
<dbReference type="Pfam" id="PF05189">
    <property type="entry name" value="RTC_insert"/>
    <property type="match status" value="1"/>
</dbReference>
<dbReference type="GO" id="GO:0004521">
    <property type="term" value="F:RNA endonuclease activity"/>
    <property type="evidence" value="ECO:0007669"/>
    <property type="project" value="TreeGrafter"/>
</dbReference>
<dbReference type="InterPro" id="IPR037136">
    <property type="entry name" value="RNA3'_phos_cyclase_dom_sf"/>
</dbReference>
<dbReference type="OrthoDB" id="1911237at2759"/>
<dbReference type="InterPro" id="IPR000228">
    <property type="entry name" value="RNA3'_term_phos_cyc"/>
</dbReference>
<dbReference type="GO" id="GO:0005730">
    <property type="term" value="C:nucleolus"/>
    <property type="evidence" value="ECO:0007669"/>
    <property type="project" value="UniProtKB-SubCell"/>
</dbReference>
<dbReference type="Gene3D" id="3.65.10.20">
    <property type="entry name" value="RNA 3'-terminal phosphate cyclase domain"/>
    <property type="match status" value="1"/>
</dbReference>
<evidence type="ECO:0000259" key="6">
    <source>
        <dbReference type="Pfam" id="PF05189"/>
    </source>
</evidence>
<keyword evidence="3" id="KW-0690">Ribosome biogenesis</keyword>
<dbReference type="NCBIfam" id="TIGR03400">
    <property type="entry name" value="18S_RNA_Rcl1p"/>
    <property type="match status" value="1"/>
</dbReference>
<dbReference type="InterPro" id="IPR036553">
    <property type="entry name" value="RPTC_insert"/>
</dbReference>
<dbReference type="PROSITE" id="PS01287">
    <property type="entry name" value="RTC"/>
    <property type="match status" value="1"/>
</dbReference>
<keyword evidence="4" id="KW-0539">Nucleus</keyword>
<evidence type="ECO:0000256" key="3">
    <source>
        <dbReference type="ARBA" id="ARBA00022517"/>
    </source>
</evidence>
<dbReference type="InterPro" id="IPR020719">
    <property type="entry name" value="RNA3'_term_phos_cycl-like_CS"/>
</dbReference>
<dbReference type="FunCoup" id="A0A286UWQ1">
    <property type="interactions" value="421"/>
</dbReference>